<dbReference type="RefSeq" id="WP_013765546.1">
    <property type="nucleotide sequence ID" value="NC_015510.1"/>
</dbReference>
<dbReference type="HOGENOM" id="CLU_147300_0_0_10"/>
<reference key="2">
    <citation type="submission" date="2011-04" db="EMBL/GenBank/DDBJ databases">
        <title>Complete sequence of chromosome of Haliscomenobacter hydrossis DSM 1100.</title>
        <authorList>
            <consortium name="US DOE Joint Genome Institute (JGI-PGF)"/>
            <person name="Lucas S."/>
            <person name="Han J."/>
            <person name="Lapidus A."/>
            <person name="Bruce D."/>
            <person name="Goodwin L."/>
            <person name="Pitluck S."/>
            <person name="Peters L."/>
            <person name="Kyrpides N."/>
            <person name="Mavromatis K."/>
            <person name="Ivanova N."/>
            <person name="Ovchinnikova G."/>
            <person name="Pagani I."/>
            <person name="Daligault H."/>
            <person name="Detter J.C."/>
            <person name="Han C."/>
            <person name="Land M."/>
            <person name="Hauser L."/>
            <person name="Markowitz V."/>
            <person name="Cheng J.-F."/>
            <person name="Hugenholtz P."/>
            <person name="Woyke T."/>
            <person name="Wu D."/>
            <person name="Verbarg S."/>
            <person name="Frueling A."/>
            <person name="Brambilla E."/>
            <person name="Klenk H.-P."/>
            <person name="Eisen J.A."/>
        </authorList>
    </citation>
    <scope>NUCLEOTIDE SEQUENCE</scope>
    <source>
        <strain>DSM 1100</strain>
    </source>
</reference>
<name>F4KQN1_HALH1</name>
<evidence type="ECO:0000313" key="1">
    <source>
        <dbReference type="EMBL" id="AEE51004.1"/>
    </source>
</evidence>
<dbReference type="EMBL" id="CP002691">
    <property type="protein sequence ID" value="AEE51004.1"/>
    <property type="molecule type" value="Genomic_DNA"/>
</dbReference>
<keyword evidence="2" id="KW-1185">Reference proteome</keyword>
<reference evidence="1 2" key="1">
    <citation type="journal article" date="2011" name="Stand. Genomic Sci.">
        <title>Complete genome sequence of Haliscomenobacter hydrossis type strain (O).</title>
        <authorList>
            <consortium name="US DOE Joint Genome Institute (JGI-PGF)"/>
            <person name="Daligault H."/>
            <person name="Lapidus A."/>
            <person name="Zeytun A."/>
            <person name="Nolan M."/>
            <person name="Lucas S."/>
            <person name="Del Rio T.G."/>
            <person name="Tice H."/>
            <person name="Cheng J.F."/>
            <person name="Tapia R."/>
            <person name="Han C."/>
            <person name="Goodwin L."/>
            <person name="Pitluck S."/>
            <person name="Liolios K."/>
            <person name="Pagani I."/>
            <person name="Ivanova N."/>
            <person name="Huntemann M."/>
            <person name="Mavromatis K."/>
            <person name="Mikhailova N."/>
            <person name="Pati A."/>
            <person name="Chen A."/>
            <person name="Palaniappan K."/>
            <person name="Land M."/>
            <person name="Hauser L."/>
            <person name="Brambilla E.M."/>
            <person name="Rohde M."/>
            <person name="Verbarg S."/>
            <person name="Goker M."/>
            <person name="Bristow J."/>
            <person name="Eisen J.A."/>
            <person name="Markowitz V."/>
            <person name="Hugenholtz P."/>
            <person name="Kyrpides N.C."/>
            <person name="Klenk H.P."/>
            <person name="Woyke T."/>
        </authorList>
    </citation>
    <scope>NUCLEOTIDE SEQUENCE [LARGE SCALE GENOMIC DNA]</scope>
    <source>
        <strain evidence="2">ATCC 27775 / DSM 1100 / LMG 10767 / O</strain>
    </source>
</reference>
<organism evidence="1 2">
    <name type="scientific">Haliscomenobacter hydrossis (strain ATCC 27775 / DSM 1100 / LMG 10767 / O)</name>
    <dbReference type="NCBI Taxonomy" id="760192"/>
    <lineage>
        <taxon>Bacteria</taxon>
        <taxon>Pseudomonadati</taxon>
        <taxon>Bacteroidota</taxon>
        <taxon>Saprospiria</taxon>
        <taxon>Saprospirales</taxon>
        <taxon>Haliscomenobacteraceae</taxon>
        <taxon>Haliscomenobacter</taxon>
    </lineage>
</organism>
<protein>
    <submittedName>
        <fullName evidence="1">Uncharacterized protein</fullName>
    </submittedName>
</protein>
<sequence>MRDPFVVSTITWHETPDEVAIDNINLIEAALKNHLKLSDYGEIVGIAFIYIIEQDNDHTHVDNFSYRPKRKEIYTQMSLPYAVVQQSSPEEILHLMAAKYVDTMQEYLSKKKIRNFDAQRFVKDVQELFERQNWLQPIAA</sequence>
<dbReference type="Proteomes" id="UP000008461">
    <property type="component" value="Chromosome"/>
</dbReference>
<dbReference type="KEGG" id="hhy:Halhy_3143"/>
<proteinExistence type="predicted"/>
<accession>F4KQN1</accession>
<gene>
    <name evidence="1" type="ordered locus">Halhy_3143</name>
</gene>
<dbReference type="AlphaFoldDB" id="F4KQN1"/>
<evidence type="ECO:0000313" key="2">
    <source>
        <dbReference type="Proteomes" id="UP000008461"/>
    </source>
</evidence>